<dbReference type="FunFam" id="2.60.40.1960:FF:000001">
    <property type="entry name" value="Cathepsin D"/>
    <property type="match status" value="1"/>
</dbReference>
<dbReference type="GO" id="GO:0006508">
    <property type="term" value="P:proteolysis"/>
    <property type="evidence" value="ECO:0007669"/>
    <property type="project" value="UniProtKB-KW"/>
</dbReference>
<dbReference type="Pfam" id="PF07966">
    <property type="entry name" value="A1_Propeptide"/>
    <property type="match status" value="1"/>
</dbReference>
<dbReference type="PANTHER" id="PTHR47966:SF51">
    <property type="entry name" value="BETA-SITE APP-CLEAVING ENZYME, ISOFORM A-RELATED"/>
    <property type="match status" value="1"/>
</dbReference>
<keyword evidence="5 10" id="KW-0378">Hydrolase</keyword>
<evidence type="ECO:0000259" key="12">
    <source>
        <dbReference type="PROSITE" id="PS51767"/>
    </source>
</evidence>
<feature type="disulfide bond" evidence="9">
    <location>
        <begin position="105"/>
        <end position="112"/>
    </location>
</feature>
<comment type="caution">
    <text evidence="13">The sequence shown here is derived from an EMBL/GenBank/DDBJ whole genome shotgun (WGS) entry which is preliminary data.</text>
</comment>
<dbReference type="InterPro" id="IPR033121">
    <property type="entry name" value="PEPTIDASE_A1"/>
</dbReference>
<dbReference type="FunFam" id="2.40.70.10:FF:000044">
    <property type="entry name" value="Lysosomal aspartic protease"/>
    <property type="match status" value="1"/>
</dbReference>
<keyword evidence="7" id="KW-0325">Glycoprotein</keyword>
<dbReference type="Proteomes" id="UP001163046">
    <property type="component" value="Unassembled WGS sequence"/>
</dbReference>
<evidence type="ECO:0000313" key="13">
    <source>
        <dbReference type="EMBL" id="KAJ7369970.1"/>
    </source>
</evidence>
<dbReference type="EMBL" id="MU826877">
    <property type="protein sequence ID" value="KAJ7369970.1"/>
    <property type="molecule type" value="Genomic_DNA"/>
</dbReference>
<proteinExistence type="inferred from homology"/>
<evidence type="ECO:0000313" key="14">
    <source>
        <dbReference type="Proteomes" id="UP001163046"/>
    </source>
</evidence>
<dbReference type="FunFam" id="2.40.70.10:FF:000009">
    <property type="entry name" value="Aspartic proteinase A1"/>
    <property type="match status" value="1"/>
</dbReference>
<dbReference type="OrthoDB" id="771136at2759"/>
<protein>
    <recommendedName>
        <fullName evidence="12">Peptidase A1 domain-containing protein</fullName>
    </recommendedName>
</protein>
<reference evidence="13" key="1">
    <citation type="submission" date="2023-01" db="EMBL/GenBank/DDBJ databases">
        <title>Genome assembly of the deep-sea coral Lophelia pertusa.</title>
        <authorList>
            <person name="Herrera S."/>
            <person name="Cordes E."/>
        </authorList>
    </citation>
    <scope>NUCLEOTIDE SEQUENCE</scope>
    <source>
        <strain evidence="13">USNM1676648</strain>
        <tissue evidence="13">Polyp</tissue>
    </source>
</reference>
<feature type="chain" id="PRO_5040930964" description="Peptidase A1 domain-containing protein" evidence="11">
    <location>
        <begin position="19"/>
        <end position="423"/>
    </location>
</feature>
<keyword evidence="4 10" id="KW-0064">Aspartyl protease</keyword>
<gene>
    <name evidence="13" type="ORF">OS493_035141</name>
</gene>
<feature type="active site" evidence="8">
    <location>
        <position position="278"/>
    </location>
</feature>
<evidence type="ECO:0000256" key="6">
    <source>
        <dbReference type="ARBA" id="ARBA00023157"/>
    </source>
</evidence>
<feature type="disulfide bond" evidence="9">
    <location>
        <begin position="312"/>
        <end position="349"/>
    </location>
</feature>
<evidence type="ECO:0000256" key="1">
    <source>
        <dbReference type="ARBA" id="ARBA00007447"/>
    </source>
</evidence>
<keyword evidence="3 11" id="KW-0732">Signal</keyword>
<evidence type="ECO:0000256" key="10">
    <source>
        <dbReference type="RuleBase" id="RU000454"/>
    </source>
</evidence>
<dbReference type="Pfam" id="PF00026">
    <property type="entry name" value="Asp"/>
    <property type="match status" value="1"/>
</dbReference>
<accession>A0A9W9YV63</accession>
<feature type="active site" evidence="8">
    <location>
        <position position="92"/>
    </location>
</feature>
<dbReference type="InterPro" id="IPR021109">
    <property type="entry name" value="Peptidase_aspartic_dom_sf"/>
</dbReference>
<keyword evidence="14" id="KW-1185">Reference proteome</keyword>
<feature type="domain" description="Peptidase A1" evidence="12">
    <location>
        <begin position="74"/>
        <end position="390"/>
    </location>
</feature>
<comment type="similarity">
    <text evidence="1 10">Belongs to the peptidase A1 family.</text>
</comment>
<evidence type="ECO:0000256" key="9">
    <source>
        <dbReference type="PIRSR" id="PIRSR601461-2"/>
    </source>
</evidence>
<dbReference type="InterPro" id="IPR001969">
    <property type="entry name" value="Aspartic_peptidase_AS"/>
</dbReference>
<evidence type="ECO:0000256" key="2">
    <source>
        <dbReference type="ARBA" id="ARBA00022670"/>
    </source>
</evidence>
<feature type="disulfide bond" evidence="9">
    <location>
        <begin position="269"/>
        <end position="273"/>
    </location>
</feature>
<evidence type="ECO:0000256" key="7">
    <source>
        <dbReference type="ARBA" id="ARBA00023180"/>
    </source>
</evidence>
<name>A0A9W9YV63_9CNID</name>
<dbReference type="PANTHER" id="PTHR47966">
    <property type="entry name" value="BETA-SITE APP-CLEAVING ENZYME, ISOFORM A-RELATED"/>
    <property type="match status" value="1"/>
</dbReference>
<dbReference type="SUPFAM" id="SSF50630">
    <property type="entry name" value="Acid proteases"/>
    <property type="match status" value="1"/>
</dbReference>
<dbReference type="Gene3D" id="2.60.40.1960">
    <property type="match status" value="1"/>
</dbReference>
<dbReference type="Gene3D" id="2.40.70.10">
    <property type="entry name" value="Acid Proteases"/>
    <property type="match status" value="2"/>
</dbReference>
<evidence type="ECO:0000256" key="11">
    <source>
        <dbReference type="SAM" id="SignalP"/>
    </source>
</evidence>
<dbReference type="PROSITE" id="PS00141">
    <property type="entry name" value="ASP_PROTEASE"/>
    <property type="match status" value="1"/>
</dbReference>
<evidence type="ECO:0000256" key="5">
    <source>
        <dbReference type="ARBA" id="ARBA00022801"/>
    </source>
</evidence>
<dbReference type="InterPro" id="IPR012848">
    <property type="entry name" value="Aspartic_peptidase_N"/>
</dbReference>
<dbReference type="GO" id="GO:0004190">
    <property type="term" value="F:aspartic-type endopeptidase activity"/>
    <property type="evidence" value="ECO:0007669"/>
    <property type="project" value="UniProtKB-KW"/>
</dbReference>
<organism evidence="13 14">
    <name type="scientific">Desmophyllum pertusum</name>
    <dbReference type="NCBI Taxonomy" id="174260"/>
    <lineage>
        <taxon>Eukaryota</taxon>
        <taxon>Metazoa</taxon>
        <taxon>Cnidaria</taxon>
        <taxon>Anthozoa</taxon>
        <taxon>Hexacorallia</taxon>
        <taxon>Scleractinia</taxon>
        <taxon>Caryophylliina</taxon>
        <taxon>Caryophylliidae</taxon>
        <taxon>Desmophyllum</taxon>
    </lineage>
</organism>
<keyword evidence="2 10" id="KW-0645">Protease</keyword>
<evidence type="ECO:0000256" key="8">
    <source>
        <dbReference type="PIRSR" id="PIRSR601461-1"/>
    </source>
</evidence>
<feature type="signal peptide" evidence="11">
    <location>
        <begin position="1"/>
        <end position="18"/>
    </location>
</feature>
<evidence type="ECO:0000256" key="3">
    <source>
        <dbReference type="ARBA" id="ARBA00022729"/>
    </source>
</evidence>
<sequence>MQFAVIFVAIFLVSLSQAAIRIPLYKFRSIRNTLKDVGISQKELLEKAQQGLHYKYTAEYGGPEPLSNYLDAQYYGAIEIGTPGQPFKVVFDTGSSNLWVPSKKCPYTDIACLLHNKYDSTKSSTYEKNGTSFEIRYGSGSMKGFLSTDNVEIAGLVVKHQTFAEAMSEPGVAFVAAKFDGLLGMGYDTISVDGVVPVFYNMVQESLVQKPVFSFFLNRDASASPGGELIFGGSDPKYYTGDFTYVPVSKKGYWQFKMDGISVNGSSFCKGGCQAIADTGTSLIGGPTAEVKQLNEMIGATPIVSGEYMIDCSKIDSLPPIDFTLAGKKFTLTGKDYVLKITVMGQTQCLSGFLGIDVPVPAGPLWILGDVFIGPYYTEFDMGNNRVGSPRPLNSSQSITVASPSNTKLLTTGQKLKNIKSLL</sequence>
<dbReference type="InterPro" id="IPR001461">
    <property type="entry name" value="Aspartic_peptidase_A1"/>
</dbReference>
<keyword evidence="6 9" id="KW-1015">Disulfide bond</keyword>
<evidence type="ECO:0000256" key="4">
    <source>
        <dbReference type="ARBA" id="ARBA00022750"/>
    </source>
</evidence>
<dbReference type="AlphaFoldDB" id="A0A9W9YV63"/>
<dbReference type="PROSITE" id="PS51767">
    <property type="entry name" value="PEPTIDASE_A1"/>
    <property type="match status" value="1"/>
</dbReference>
<dbReference type="PRINTS" id="PR00792">
    <property type="entry name" value="PEPSIN"/>
</dbReference>